<feature type="domain" description="Heterokaryon incompatibility" evidence="1">
    <location>
        <begin position="42"/>
        <end position="234"/>
    </location>
</feature>
<evidence type="ECO:0000313" key="3">
    <source>
        <dbReference type="Proteomes" id="UP000654918"/>
    </source>
</evidence>
<dbReference type="Pfam" id="PF26639">
    <property type="entry name" value="Het-6_barrel"/>
    <property type="match status" value="1"/>
</dbReference>
<protein>
    <recommendedName>
        <fullName evidence="1">Heterokaryon incompatibility domain-containing protein</fullName>
    </recommendedName>
</protein>
<dbReference type="InterPro" id="IPR010730">
    <property type="entry name" value="HET"/>
</dbReference>
<proteinExistence type="predicted"/>
<dbReference type="PANTHER" id="PTHR24148:SF73">
    <property type="entry name" value="HET DOMAIN PROTEIN (AFU_ORTHOLOGUE AFUA_8G01020)"/>
    <property type="match status" value="1"/>
</dbReference>
<organism evidence="2 3">
    <name type="scientific">Colletotrichum plurivorum</name>
    <dbReference type="NCBI Taxonomy" id="2175906"/>
    <lineage>
        <taxon>Eukaryota</taxon>
        <taxon>Fungi</taxon>
        <taxon>Dikarya</taxon>
        <taxon>Ascomycota</taxon>
        <taxon>Pezizomycotina</taxon>
        <taxon>Sordariomycetes</taxon>
        <taxon>Hypocreomycetidae</taxon>
        <taxon>Glomerellales</taxon>
        <taxon>Glomerellaceae</taxon>
        <taxon>Colletotrichum</taxon>
        <taxon>Colletotrichum orchidearum species complex</taxon>
    </lineage>
</organism>
<dbReference type="AlphaFoldDB" id="A0A8H6K3B6"/>
<dbReference type="Pfam" id="PF06985">
    <property type="entry name" value="HET"/>
    <property type="match status" value="1"/>
</dbReference>
<dbReference type="Proteomes" id="UP000654918">
    <property type="component" value="Unassembled WGS sequence"/>
</dbReference>
<dbReference type="InterPro" id="IPR052895">
    <property type="entry name" value="HetReg/Transcr_Mod"/>
</dbReference>
<name>A0A8H6K3B6_9PEZI</name>
<comment type="caution">
    <text evidence="2">The sequence shown here is derived from an EMBL/GenBank/DDBJ whole genome shotgun (WGS) entry which is preliminary data.</text>
</comment>
<reference evidence="2" key="1">
    <citation type="journal article" date="2020" name="Phytopathology">
        <title>Genome Sequence Resources of Colletotrichum truncatum, C. plurivorum, C. musicola, and C. sojae: Four Species Pathogenic to Soybean (Glycine max).</title>
        <authorList>
            <person name="Rogerio F."/>
            <person name="Boufleur T.R."/>
            <person name="Ciampi-Guillardi M."/>
            <person name="Sukno S.A."/>
            <person name="Thon M.R."/>
            <person name="Massola Junior N.S."/>
            <person name="Baroncelli R."/>
        </authorList>
    </citation>
    <scope>NUCLEOTIDE SEQUENCE</scope>
    <source>
        <strain evidence="2">LFN00145</strain>
    </source>
</reference>
<dbReference type="EMBL" id="WIGO01000202">
    <property type="protein sequence ID" value="KAF6823972.1"/>
    <property type="molecule type" value="Genomic_DNA"/>
</dbReference>
<sequence length="639" mass="71764">MAFRPLKHAEKEIRLLRILPGSWNETIKLELDIVSLDAEPKYRALSYAWGNATETRGVTLGGQPFSVTTNLFNALRRLRQSREVLYLWVDAVCIDQGSNKERSEQVSLMGQIYASAAEVIIWLGDTIPGRVSGQPLRVSEGSVDEGREYIWISENVEQLVTSDVFDDTEAEAMAAFSVLHLLADPTTHWDSKKVFAVEEGGGSFVIAQECKLAWNAFMRLMECSWWTRMWVVQEFVLARESRLVVGNAAVPGVLIAGAYRAYSDHLAPGCCCHRPVAWRWNGGVLDQLLKIRHTAWSLNFARNDYHAATRGEEPASSAAAAAHLRKTWWLMRHKVSTDMRDSIYGVLGLVPGAEFFPDYAIDKAEAFSRATEFLISSENNLMALVGPRMRDAGFPSWAPNLISGADDRFYQNTTQRIHLSERFMASKGLRLRHARDGHHLHLWGQRVDTINTVSTPITDRQEAEGLLRWERESGMNSFATLVPSYPAGGLLEDAFWRTIIRDMIISLQEPESVRQATPEDASCYLAFRQWNAEPDSAERSRIASRHPGFEHFRRSFSVATRQQSFFTTARGFFGLAFEPVPGDEVWILAGGTVPFLLRPLPSASGVEGQYNLVGDCFVHGMMYGEEVNSEQPLSHVCLV</sequence>
<keyword evidence="3" id="KW-1185">Reference proteome</keyword>
<accession>A0A8H6K3B6</accession>
<dbReference type="PANTHER" id="PTHR24148">
    <property type="entry name" value="ANKYRIN REPEAT DOMAIN-CONTAINING PROTEIN 39 HOMOLOG-RELATED"/>
    <property type="match status" value="1"/>
</dbReference>
<evidence type="ECO:0000259" key="1">
    <source>
        <dbReference type="Pfam" id="PF06985"/>
    </source>
</evidence>
<gene>
    <name evidence="2" type="ORF">CPLU01_11109</name>
</gene>
<evidence type="ECO:0000313" key="2">
    <source>
        <dbReference type="EMBL" id="KAF6823972.1"/>
    </source>
</evidence>